<gene>
    <name evidence="1" type="ORF">KI387_004026</name>
</gene>
<protein>
    <submittedName>
        <fullName evidence="1">Uncharacterized protein</fullName>
    </submittedName>
</protein>
<accession>A0AA38H0B5</accession>
<feature type="non-terminal residue" evidence="1">
    <location>
        <position position="1"/>
    </location>
</feature>
<organism evidence="1 2">
    <name type="scientific">Taxus chinensis</name>
    <name type="common">Chinese yew</name>
    <name type="synonym">Taxus wallichiana var. chinensis</name>
    <dbReference type="NCBI Taxonomy" id="29808"/>
    <lineage>
        <taxon>Eukaryota</taxon>
        <taxon>Viridiplantae</taxon>
        <taxon>Streptophyta</taxon>
        <taxon>Embryophyta</taxon>
        <taxon>Tracheophyta</taxon>
        <taxon>Spermatophyta</taxon>
        <taxon>Pinopsida</taxon>
        <taxon>Pinidae</taxon>
        <taxon>Conifers II</taxon>
        <taxon>Cupressales</taxon>
        <taxon>Taxaceae</taxon>
        <taxon>Taxus</taxon>
    </lineage>
</organism>
<proteinExistence type="predicted"/>
<name>A0AA38H0B5_TAXCH</name>
<dbReference type="AlphaFoldDB" id="A0AA38H0B5"/>
<evidence type="ECO:0000313" key="1">
    <source>
        <dbReference type="EMBL" id="KAH9331918.1"/>
    </source>
</evidence>
<sequence length="88" mass="9920">VYKSLEEMKKDGDKMNDEFSQEAGNLKLTLEAINALKQIPSQVLVEEGIIPHGDKHFQLAKAIRFKINILSEACGKLRESRDHLIDAT</sequence>
<evidence type="ECO:0000313" key="2">
    <source>
        <dbReference type="Proteomes" id="UP000824469"/>
    </source>
</evidence>
<dbReference type="Proteomes" id="UP000824469">
    <property type="component" value="Unassembled WGS sequence"/>
</dbReference>
<keyword evidence="2" id="KW-1185">Reference proteome</keyword>
<dbReference type="EMBL" id="JAHRHJ020000001">
    <property type="protein sequence ID" value="KAH9331918.1"/>
    <property type="molecule type" value="Genomic_DNA"/>
</dbReference>
<feature type="non-terminal residue" evidence="1">
    <location>
        <position position="88"/>
    </location>
</feature>
<reference evidence="1 2" key="1">
    <citation type="journal article" date="2021" name="Nat. Plants">
        <title>The Taxus genome provides insights into paclitaxel biosynthesis.</title>
        <authorList>
            <person name="Xiong X."/>
            <person name="Gou J."/>
            <person name="Liao Q."/>
            <person name="Li Y."/>
            <person name="Zhou Q."/>
            <person name="Bi G."/>
            <person name="Li C."/>
            <person name="Du R."/>
            <person name="Wang X."/>
            <person name="Sun T."/>
            <person name="Guo L."/>
            <person name="Liang H."/>
            <person name="Lu P."/>
            <person name="Wu Y."/>
            <person name="Zhang Z."/>
            <person name="Ro D.K."/>
            <person name="Shang Y."/>
            <person name="Huang S."/>
            <person name="Yan J."/>
        </authorList>
    </citation>
    <scope>NUCLEOTIDE SEQUENCE [LARGE SCALE GENOMIC DNA]</scope>
    <source>
        <strain evidence="1">Ta-2019</strain>
    </source>
</reference>
<comment type="caution">
    <text evidence="1">The sequence shown here is derived from an EMBL/GenBank/DDBJ whole genome shotgun (WGS) entry which is preliminary data.</text>
</comment>